<evidence type="ECO:0000313" key="2">
    <source>
        <dbReference type="Proteomes" id="UP000828941"/>
    </source>
</evidence>
<dbReference type="Proteomes" id="UP000828941">
    <property type="component" value="Chromosome 13"/>
</dbReference>
<reference evidence="1 2" key="1">
    <citation type="journal article" date="2022" name="DNA Res.">
        <title>Chromosomal-level genome assembly of the orchid tree Bauhinia variegata (Leguminosae; Cercidoideae) supports the allotetraploid origin hypothesis of Bauhinia.</title>
        <authorList>
            <person name="Zhong Y."/>
            <person name="Chen Y."/>
            <person name="Zheng D."/>
            <person name="Pang J."/>
            <person name="Liu Y."/>
            <person name="Luo S."/>
            <person name="Meng S."/>
            <person name="Qian L."/>
            <person name="Wei D."/>
            <person name="Dai S."/>
            <person name="Zhou R."/>
        </authorList>
    </citation>
    <scope>NUCLEOTIDE SEQUENCE [LARGE SCALE GENOMIC DNA]</scope>
    <source>
        <strain evidence="1">BV-YZ2020</strain>
    </source>
</reference>
<evidence type="ECO:0000313" key="1">
    <source>
        <dbReference type="EMBL" id="KAI4301813.1"/>
    </source>
</evidence>
<sequence>MLKAYCFRSQSFLSDNSILSSPVTDMKNPFRSSNLAPNSVSFGSLLPLSHQTQKTRQTIICVRKNKRGGWPQRSTKLVLQLASMIALNLKILPQPLESLIGEFAPRDGNGVYLEYLNGLGGRAFDGWSRKRKKGRNFLPVVVILICGLGVISWRISELDLFLRVLSFCLLGISLIRLLEKKRIKDWILGFLLGIVLMSFRLGKEDVKFWVERLRTCSPAAQIVLGNRNRSRRKRGNEFKLCK</sequence>
<name>A0ACB9KY79_BAUVA</name>
<organism evidence="1 2">
    <name type="scientific">Bauhinia variegata</name>
    <name type="common">Purple orchid tree</name>
    <name type="synonym">Phanera variegata</name>
    <dbReference type="NCBI Taxonomy" id="167791"/>
    <lineage>
        <taxon>Eukaryota</taxon>
        <taxon>Viridiplantae</taxon>
        <taxon>Streptophyta</taxon>
        <taxon>Embryophyta</taxon>
        <taxon>Tracheophyta</taxon>
        <taxon>Spermatophyta</taxon>
        <taxon>Magnoliopsida</taxon>
        <taxon>eudicotyledons</taxon>
        <taxon>Gunneridae</taxon>
        <taxon>Pentapetalae</taxon>
        <taxon>rosids</taxon>
        <taxon>fabids</taxon>
        <taxon>Fabales</taxon>
        <taxon>Fabaceae</taxon>
        <taxon>Cercidoideae</taxon>
        <taxon>Cercideae</taxon>
        <taxon>Bauhiniinae</taxon>
        <taxon>Bauhinia</taxon>
    </lineage>
</organism>
<dbReference type="EMBL" id="CM039438">
    <property type="protein sequence ID" value="KAI4301813.1"/>
    <property type="molecule type" value="Genomic_DNA"/>
</dbReference>
<proteinExistence type="predicted"/>
<comment type="caution">
    <text evidence="1">The sequence shown here is derived from an EMBL/GenBank/DDBJ whole genome shotgun (WGS) entry which is preliminary data.</text>
</comment>
<keyword evidence="2" id="KW-1185">Reference proteome</keyword>
<accession>A0ACB9KY79</accession>
<protein>
    <submittedName>
        <fullName evidence="1">Uncharacterized protein</fullName>
    </submittedName>
</protein>
<gene>
    <name evidence="1" type="ORF">L6164_035057</name>
</gene>